<keyword evidence="2" id="KW-1185">Reference proteome</keyword>
<organism evidence="1 2">
    <name type="scientific">Cytospora mali</name>
    <name type="common">Apple Valsa canker fungus</name>
    <name type="synonym">Valsa mali</name>
    <dbReference type="NCBI Taxonomy" id="578113"/>
    <lineage>
        <taxon>Eukaryota</taxon>
        <taxon>Fungi</taxon>
        <taxon>Dikarya</taxon>
        <taxon>Ascomycota</taxon>
        <taxon>Pezizomycotina</taxon>
        <taxon>Sordariomycetes</taxon>
        <taxon>Sordariomycetidae</taxon>
        <taxon>Diaporthales</taxon>
        <taxon>Cytosporaceae</taxon>
        <taxon>Cytospora</taxon>
    </lineage>
</organism>
<dbReference type="EMBL" id="KN714680">
    <property type="protein sequence ID" value="KUI55433.1"/>
    <property type="molecule type" value="Genomic_DNA"/>
</dbReference>
<reference evidence="2" key="1">
    <citation type="submission" date="2014-12" db="EMBL/GenBank/DDBJ databases">
        <title>Genome Sequence of Valsa Canker Pathogens Uncovers a Specific Adaption of Colonization on Woody Bark.</title>
        <authorList>
            <person name="Yin Z."/>
            <person name="Liu H."/>
            <person name="Gao X."/>
            <person name="Li Z."/>
            <person name="Song N."/>
            <person name="Ke X."/>
            <person name="Dai Q."/>
            <person name="Wu Y."/>
            <person name="Sun Y."/>
            <person name="Xu J.-R."/>
            <person name="Kang Z.K."/>
            <person name="Wang L."/>
            <person name="Huang L."/>
        </authorList>
    </citation>
    <scope>NUCLEOTIDE SEQUENCE [LARGE SCALE GENOMIC DNA]</scope>
    <source>
        <strain evidence="2">SXYL134</strain>
    </source>
</reference>
<sequence>MAVVLDRLGLGLPQLELPVDLAEPHAPLDDSLVARKVKLVEDLARELLLGELHLRPGLLQRLPADLVREVDELLGGRGQPGRLAQGLPLGALDPLGPRLPAPGVQLPRQLPHHHPPLPPHPAQRVRVHGVPHVVADHTRAHEALARARLVLAPARLVHGPRDVAAVAAAAAGLELVDPPRWEVKTHYKKGRSIGEPRVDETLDI</sequence>
<protein>
    <submittedName>
        <fullName evidence="1">Uncharacterized protein</fullName>
    </submittedName>
</protein>
<evidence type="ECO:0000313" key="2">
    <source>
        <dbReference type="Proteomes" id="UP000078576"/>
    </source>
</evidence>
<gene>
    <name evidence="1" type="ORF">VP1G_10743</name>
</gene>
<accession>A0A194UUU2</accession>
<dbReference type="Proteomes" id="UP000078576">
    <property type="component" value="Unassembled WGS sequence"/>
</dbReference>
<name>A0A194UUU2_CYTMA</name>
<dbReference type="AlphaFoldDB" id="A0A194UUU2"/>
<proteinExistence type="predicted"/>
<evidence type="ECO:0000313" key="1">
    <source>
        <dbReference type="EMBL" id="KUI55433.1"/>
    </source>
</evidence>